<keyword evidence="3" id="KW-1185">Reference proteome</keyword>
<organism evidence="2 3">
    <name type="scientific">Cohnella terricola</name>
    <dbReference type="NCBI Taxonomy" id="1289167"/>
    <lineage>
        <taxon>Bacteria</taxon>
        <taxon>Bacillati</taxon>
        <taxon>Bacillota</taxon>
        <taxon>Bacilli</taxon>
        <taxon>Bacillales</taxon>
        <taxon>Paenibacillaceae</taxon>
        <taxon>Cohnella</taxon>
    </lineage>
</organism>
<dbReference type="AlphaFoldDB" id="A0A559JT23"/>
<accession>A0A559JT23</accession>
<protein>
    <submittedName>
        <fullName evidence="2">Uncharacterized protein</fullName>
    </submittedName>
</protein>
<dbReference type="OrthoDB" id="2377160at2"/>
<name>A0A559JT23_9BACL</name>
<keyword evidence="1" id="KW-0812">Transmembrane</keyword>
<dbReference type="EMBL" id="VNJJ01000002">
    <property type="protein sequence ID" value="TVY03033.1"/>
    <property type="molecule type" value="Genomic_DNA"/>
</dbReference>
<keyword evidence="1" id="KW-0472">Membrane</keyword>
<keyword evidence="1" id="KW-1133">Transmembrane helix</keyword>
<reference evidence="2 3" key="1">
    <citation type="submission" date="2019-07" db="EMBL/GenBank/DDBJ databases">
        <authorList>
            <person name="Kim J."/>
        </authorList>
    </citation>
    <scope>NUCLEOTIDE SEQUENCE [LARGE SCALE GENOMIC DNA]</scope>
    <source>
        <strain evidence="2 3">G13</strain>
    </source>
</reference>
<feature type="transmembrane region" description="Helical" evidence="1">
    <location>
        <begin position="6"/>
        <end position="28"/>
    </location>
</feature>
<sequence>MTMTFLAVLYFICGPLVVVISIIGTIIYRRNRLKRSVNEPPFEFQKTDEVFIDPTTGIKQQVWFNPRNGERYYQNIEDKKN</sequence>
<comment type="caution">
    <text evidence="2">The sequence shown here is derived from an EMBL/GenBank/DDBJ whole genome shotgun (WGS) entry which is preliminary data.</text>
</comment>
<gene>
    <name evidence="2" type="ORF">FPZ45_03845</name>
</gene>
<dbReference type="Proteomes" id="UP000316330">
    <property type="component" value="Unassembled WGS sequence"/>
</dbReference>
<evidence type="ECO:0000313" key="2">
    <source>
        <dbReference type="EMBL" id="TVY03033.1"/>
    </source>
</evidence>
<proteinExistence type="predicted"/>
<dbReference type="RefSeq" id="WP_144698627.1">
    <property type="nucleotide sequence ID" value="NZ_VNJJ01000002.1"/>
</dbReference>
<evidence type="ECO:0000256" key="1">
    <source>
        <dbReference type="SAM" id="Phobius"/>
    </source>
</evidence>
<evidence type="ECO:0000313" key="3">
    <source>
        <dbReference type="Proteomes" id="UP000316330"/>
    </source>
</evidence>